<dbReference type="GeneID" id="20342969"/>
<dbReference type="InterPro" id="IPR004254">
    <property type="entry name" value="AdipoR/HlyIII-related"/>
</dbReference>
<dbReference type="GO" id="GO:0038023">
    <property type="term" value="F:signaling receptor activity"/>
    <property type="evidence" value="ECO:0007669"/>
    <property type="project" value="TreeGrafter"/>
</dbReference>
<evidence type="ECO:0000313" key="9">
    <source>
        <dbReference type="EMBL" id="EJT82538.1"/>
    </source>
</evidence>
<protein>
    <recommendedName>
        <fullName evidence="12">Adiponectin receptor protein 1</fullName>
    </recommendedName>
</protein>
<dbReference type="HOGENOM" id="CLU_1315483_0_0_1"/>
<dbReference type="AlphaFoldDB" id="J3NMK5"/>
<evidence type="ECO:0000256" key="1">
    <source>
        <dbReference type="ARBA" id="ARBA00004141"/>
    </source>
</evidence>
<dbReference type="VEuPathDB" id="FungiDB:GGTG_02511"/>
<dbReference type="Proteomes" id="UP000006039">
    <property type="component" value="Unassembled WGS sequence"/>
</dbReference>
<dbReference type="PANTHER" id="PTHR20855:SF52">
    <property type="entry name" value="ADIPONECTIN RECEPTOR PROTEIN"/>
    <property type="match status" value="1"/>
</dbReference>
<accession>J3NMK5</accession>
<dbReference type="GO" id="GO:0006882">
    <property type="term" value="P:intracellular zinc ion homeostasis"/>
    <property type="evidence" value="ECO:0007669"/>
    <property type="project" value="TreeGrafter"/>
</dbReference>
<evidence type="ECO:0000256" key="6">
    <source>
        <dbReference type="PIRSR" id="PIRSR604254-1"/>
    </source>
</evidence>
<sequence length="209" mass="22479">MADGTATRQPRVRAAASNGAHNDDTPSPRRTPRRKMRTTARTAAAKTDRLLINSRVPAWYSQPLIRTGYRPGTNFVGGLPAHAGRQAAAAQPDGQHLHAACPGSCLRRAAPPPPPFPPGPAPPGAVDGGRQTGLSYYYAEGLLVLLGAWHFDSRFPECWKPGRFDILGASHQIFHVLIVASSVVHLCGLVSALRYNHENARCPLLELGM</sequence>
<reference evidence="10" key="5">
    <citation type="submission" date="2018-04" db="UniProtKB">
        <authorList>
            <consortium name="EnsemblFungi"/>
        </authorList>
    </citation>
    <scope>IDENTIFICATION</scope>
    <source>
        <strain evidence="10">R3-111a-1</strain>
    </source>
</reference>
<dbReference type="OrthoDB" id="529367at2759"/>
<evidence type="ECO:0000313" key="11">
    <source>
        <dbReference type="Proteomes" id="UP000006039"/>
    </source>
</evidence>
<keyword evidence="4 8" id="KW-1133">Transmembrane helix</keyword>
<dbReference type="EnsemblFungi" id="EJT82538">
    <property type="protein sequence ID" value="EJT82538"/>
    <property type="gene ID" value="GGTG_02511"/>
</dbReference>
<keyword evidence="5 8" id="KW-0472">Membrane</keyword>
<keyword evidence="11" id="KW-1185">Reference proteome</keyword>
<dbReference type="GO" id="GO:0046872">
    <property type="term" value="F:metal ion binding"/>
    <property type="evidence" value="ECO:0007669"/>
    <property type="project" value="UniProtKB-KW"/>
</dbReference>
<comment type="subcellular location">
    <subcellularLocation>
        <location evidence="1">Membrane</location>
        <topology evidence="1">Multi-pass membrane protein</topology>
    </subcellularLocation>
</comment>
<dbReference type="PANTHER" id="PTHR20855">
    <property type="entry name" value="ADIPOR/PROGESTIN RECEPTOR-RELATED"/>
    <property type="match status" value="1"/>
</dbReference>
<feature type="region of interest" description="Disordered" evidence="7">
    <location>
        <begin position="1"/>
        <end position="43"/>
    </location>
</feature>
<feature type="binding site" evidence="6">
    <location>
        <position position="171"/>
    </location>
    <ligand>
        <name>Zn(2+)</name>
        <dbReference type="ChEBI" id="CHEBI:29105"/>
    </ligand>
</feature>
<evidence type="ECO:0000256" key="7">
    <source>
        <dbReference type="SAM" id="MobiDB-lite"/>
    </source>
</evidence>
<evidence type="ECO:0000256" key="3">
    <source>
        <dbReference type="ARBA" id="ARBA00022692"/>
    </source>
</evidence>
<evidence type="ECO:0000313" key="10">
    <source>
        <dbReference type="EnsemblFungi" id="EJT82538"/>
    </source>
</evidence>
<keyword evidence="3 8" id="KW-0812">Transmembrane</keyword>
<reference evidence="9" key="2">
    <citation type="submission" date="2010-07" db="EMBL/GenBank/DDBJ databases">
        <authorList>
            <consortium name="The Broad Institute Genome Sequencing Platform"/>
            <consortium name="Broad Institute Genome Sequencing Center for Infectious Disease"/>
            <person name="Ma L.-J."/>
            <person name="Dead R."/>
            <person name="Young S."/>
            <person name="Zeng Q."/>
            <person name="Koehrsen M."/>
            <person name="Alvarado L."/>
            <person name="Berlin A."/>
            <person name="Chapman S.B."/>
            <person name="Chen Z."/>
            <person name="Freedman E."/>
            <person name="Gellesch M."/>
            <person name="Goldberg J."/>
            <person name="Griggs A."/>
            <person name="Gujja S."/>
            <person name="Heilman E.R."/>
            <person name="Heiman D."/>
            <person name="Hepburn T."/>
            <person name="Howarth C."/>
            <person name="Jen D."/>
            <person name="Larson L."/>
            <person name="Mehta T."/>
            <person name="Neiman D."/>
            <person name="Pearson M."/>
            <person name="Roberts A."/>
            <person name="Saif S."/>
            <person name="Shea T."/>
            <person name="Shenoy N."/>
            <person name="Sisk P."/>
            <person name="Stolte C."/>
            <person name="Sykes S."/>
            <person name="Walk T."/>
            <person name="White J."/>
            <person name="Yandava C."/>
            <person name="Haas B."/>
            <person name="Nusbaum C."/>
            <person name="Birren B."/>
        </authorList>
    </citation>
    <scope>NUCLEOTIDE SEQUENCE</scope>
    <source>
        <strain evidence="9">R3-111a-1</strain>
    </source>
</reference>
<dbReference type="Pfam" id="PF03006">
    <property type="entry name" value="HlyIII"/>
    <property type="match status" value="1"/>
</dbReference>
<keyword evidence="6" id="KW-0862">Zinc</keyword>
<comment type="similarity">
    <text evidence="2">Belongs to the ADIPOR family.</text>
</comment>
<dbReference type="EMBL" id="GL385395">
    <property type="protein sequence ID" value="EJT82538.1"/>
    <property type="molecule type" value="Genomic_DNA"/>
</dbReference>
<evidence type="ECO:0000256" key="2">
    <source>
        <dbReference type="ARBA" id="ARBA00007018"/>
    </source>
</evidence>
<feature type="binding site" evidence="6">
    <location>
        <position position="175"/>
    </location>
    <ligand>
        <name>Zn(2+)</name>
        <dbReference type="ChEBI" id="CHEBI:29105"/>
    </ligand>
</feature>
<evidence type="ECO:0008006" key="12">
    <source>
        <dbReference type="Google" id="ProtNLM"/>
    </source>
</evidence>
<evidence type="ECO:0000256" key="5">
    <source>
        <dbReference type="ARBA" id="ARBA00023136"/>
    </source>
</evidence>
<proteinExistence type="inferred from homology"/>
<reference evidence="9" key="3">
    <citation type="submission" date="2010-09" db="EMBL/GenBank/DDBJ databases">
        <title>Annotation of Gaeumannomyces graminis var. tritici R3-111a-1.</title>
        <authorList>
            <consortium name="The Broad Institute Genome Sequencing Platform"/>
            <person name="Ma L.-J."/>
            <person name="Dead R."/>
            <person name="Young S.K."/>
            <person name="Zeng Q."/>
            <person name="Gargeya S."/>
            <person name="Fitzgerald M."/>
            <person name="Haas B."/>
            <person name="Abouelleil A."/>
            <person name="Alvarado L."/>
            <person name="Arachchi H.M."/>
            <person name="Berlin A."/>
            <person name="Brown A."/>
            <person name="Chapman S.B."/>
            <person name="Chen Z."/>
            <person name="Dunbar C."/>
            <person name="Freedman E."/>
            <person name="Gearin G."/>
            <person name="Gellesch M."/>
            <person name="Goldberg J."/>
            <person name="Griggs A."/>
            <person name="Gujja S."/>
            <person name="Heiman D."/>
            <person name="Howarth C."/>
            <person name="Larson L."/>
            <person name="Lui A."/>
            <person name="MacDonald P.J.P."/>
            <person name="Mehta T."/>
            <person name="Montmayeur A."/>
            <person name="Murphy C."/>
            <person name="Neiman D."/>
            <person name="Pearson M."/>
            <person name="Priest M."/>
            <person name="Roberts A."/>
            <person name="Saif S."/>
            <person name="Shea T."/>
            <person name="Shenoy N."/>
            <person name="Sisk P."/>
            <person name="Stolte C."/>
            <person name="Sykes S."/>
            <person name="Yandava C."/>
            <person name="Wortman J."/>
            <person name="Nusbaum C."/>
            <person name="Birren B."/>
        </authorList>
    </citation>
    <scope>NUCLEOTIDE SEQUENCE</scope>
    <source>
        <strain evidence="9">R3-111a-1</strain>
    </source>
</reference>
<dbReference type="GO" id="GO:0016020">
    <property type="term" value="C:membrane"/>
    <property type="evidence" value="ECO:0007669"/>
    <property type="project" value="UniProtKB-SubCell"/>
</dbReference>
<evidence type="ECO:0000256" key="8">
    <source>
        <dbReference type="SAM" id="Phobius"/>
    </source>
</evidence>
<dbReference type="eggNOG" id="KOG0748">
    <property type="taxonomic scope" value="Eukaryota"/>
</dbReference>
<feature type="transmembrane region" description="Helical" evidence="8">
    <location>
        <begin position="173"/>
        <end position="193"/>
    </location>
</feature>
<gene>
    <name evidence="10" type="primary">20342969</name>
    <name evidence="9" type="ORF">GGTG_02511</name>
</gene>
<keyword evidence="6" id="KW-0479">Metal-binding</keyword>
<dbReference type="STRING" id="644352.J3NMK5"/>
<evidence type="ECO:0000256" key="4">
    <source>
        <dbReference type="ARBA" id="ARBA00022989"/>
    </source>
</evidence>
<reference evidence="11" key="1">
    <citation type="submission" date="2010-07" db="EMBL/GenBank/DDBJ databases">
        <title>The genome sequence of Gaeumannomyces graminis var. tritici strain R3-111a-1.</title>
        <authorList>
            <consortium name="The Broad Institute Genome Sequencing Platform"/>
            <person name="Ma L.-J."/>
            <person name="Dead R."/>
            <person name="Young S."/>
            <person name="Zeng Q."/>
            <person name="Koehrsen M."/>
            <person name="Alvarado L."/>
            <person name="Berlin A."/>
            <person name="Chapman S.B."/>
            <person name="Chen Z."/>
            <person name="Freedman E."/>
            <person name="Gellesch M."/>
            <person name="Goldberg J."/>
            <person name="Griggs A."/>
            <person name="Gujja S."/>
            <person name="Heilman E.R."/>
            <person name="Heiman D."/>
            <person name="Hepburn T."/>
            <person name="Howarth C."/>
            <person name="Jen D."/>
            <person name="Larson L."/>
            <person name="Mehta T."/>
            <person name="Neiman D."/>
            <person name="Pearson M."/>
            <person name="Roberts A."/>
            <person name="Saif S."/>
            <person name="Shea T."/>
            <person name="Shenoy N."/>
            <person name="Sisk P."/>
            <person name="Stolte C."/>
            <person name="Sykes S."/>
            <person name="Walk T."/>
            <person name="White J."/>
            <person name="Yandava C."/>
            <person name="Haas B."/>
            <person name="Nusbaum C."/>
            <person name="Birren B."/>
        </authorList>
    </citation>
    <scope>NUCLEOTIDE SEQUENCE [LARGE SCALE GENOMIC DNA]</scope>
    <source>
        <strain evidence="11">R3-111a-1</strain>
    </source>
</reference>
<organism evidence="9">
    <name type="scientific">Gaeumannomyces tritici (strain R3-111a-1)</name>
    <name type="common">Wheat and barley take-all root rot fungus</name>
    <name type="synonym">Gaeumannomyces graminis var. tritici</name>
    <dbReference type="NCBI Taxonomy" id="644352"/>
    <lineage>
        <taxon>Eukaryota</taxon>
        <taxon>Fungi</taxon>
        <taxon>Dikarya</taxon>
        <taxon>Ascomycota</taxon>
        <taxon>Pezizomycotina</taxon>
        <taxon>Sordariomycetes</taxon>
        <taxon>Sordariomycetidae</taxon>
        <taxon>Magnaporthales</taxon>
        <taxon>Magnaporthaceae</taxon>
        <taxon>Gaeumannomyces</taxon>
    </lineage>
</organism>
<reference evidence="10" key="4">
    <citation type="journal article" date="2015" name="G3 (Bethesda)">
        <title>Genome sequences of three phytopathogenic species of the Magnaporthaceae family of fungi.</title>
        <authorList>
            <person name="Okagaki L.H."/>
            <person name="Nunes C.C."/>
            <person name="Sailsbery J."/>
            <person name="Clay B."/>
            <person name="Brown D."/>
            <person name="John T."/>
            <person name="Oh Y."/>
            <person name="Young N."/>
            <person name="Fitzgerald M."/>
            <person name="Haas B.J."/>
            <person name="Zeng Q."/>
            <person name="Young S."/>
            <person name="Adiconis X."/>
            <person name="Fan L."/>
            <person name="Levin J.Z."/>
            <person name="Mitchell T.K."/>
            <person name="Okubara P.A."/>
            <person name="Farman M.L."/>
            <person name="Kohn L.M."/>
            <person name="Birren B."/>
            <person name="Ma L.-J."/>
            <person name="Dean R.A."/>
        </authorList>
    </citation>
    <scope>NUCLEOTIDE SEQUENCE</scope>
    <source>
        <strain evidence="10">R3-111a-1</strain>
    </source>
</reference>
<name>J3NMK5_GAET3</name>
<dbReference type="RefSeq" id="XP_009218547.1">
    <property type="nucleotide sequence ID" value="XM_009220283.1"/>
</dbReference>